<keyword evidence="3" id="KW-1185">Reference proteome</keyword>
<accession>V2W4N2</accession>
<feature type="compositionally biased region" description="Basic and acidic residues" evidence="1">
    <location>
        <begin position="168"/>
        <end position="177"/>
    </location>
</feature>
<proteinExistence type="predicted"/>
<dbReference type="EMBL" id="AWSO01002266">
    <property type="protein sequence ID" value="ESK81753.1"/>
    <property type="molecule type" value="Genomic_DNA"/>
</dbReference>
<feature type="region of interest" description="Disordered" evidence="1">
    <location>
        <begin position="168"/>
        <end position="188"/>
    </location>
</feature>
<evidence type="ECO:0000313" key="2">
    <source>
        <dbReference type="EMBL" id="ESK81753.1"/>
    </source>
</evidence>
<comment type="caution">
    <text evidence="2">The sequence shown here is derived from an EMBL/GenBank/DDBJ whole genome shotgun (WGS) entry which is preliminary data.</text>
</comment>
<feature type="region of interest" description="Disordered" evidence="1">
    <location>
        <begin position="1"/>
        <end position="39"/>
    </location>
</feature>
<evidence type="ECO:0000256" key="1">
    <source>
        <dbReference type="SAM" id="MobiDB-lite"/>
    </source>
</evidence>
<gene>
    <name evidence="2" type="ORF">Moror_16742</name>
</gene>
<protein>
    <submittedName>
        <fullName evidence="2">Uncharacterized protein</fullName>
    </submittedName>
</protein>
<name>V2W4N2_MONRO</name>
<feature type="compositionally biased region" description="Low complexity" evidence="1">
    <location>
        <begin position="20"/>
        <end position="30"/>
    </location>
</feature>
<dbReference type="AlphaFoldDB" id="V2W4N2"/>
<dbReference type="KEGG" id="mrr:Moror_16742"/>
<reference evidence="2 3" key="1">
    <citation type="journal article" date="2014" name="BMC Genomics">
        <title>Genome and secretome analysis of the hemibiotrophic fungal pathogen, Moniliophthora roreri, which causes frosty pod rot disease of cacao: mechanisms of the biotrophic and necrotrophic phases.</title>
        <authorList>
            <person name="Meinhardt L.W."/>
            <person name="Costa G.G.L."/>
            <person name="Thomazella D.P.T."/>
            <person name="Teixeira P.J.P.L."/>
            <person name="Carazzolle M.F."/>
            <person name="Schuster S.C."/>
            <person name="Carlson J.E."/>
            <person name="Guiltinan M.J."/>
            <person name="Mieczkowski P."/>
            <person name="Farmer A."/>
            <person name="Ramaraj T."/>
            <person name="Crozier J."/>
            <person name="Davis R.E."/>
            <person name="Shao J."/>
            <person name="Melnick R.L."/>
            <person name="Pereira G.A.G."/>
            <person name="Bailey B.A."/>
        </authorList>
    </citation>
    <scope>NUCLEOTIDE SEQUENCE [LARGE SCALE GENOMIC DNA]</scope>
    <source>
        <strain evidence="2 3">MCA 2997</strain>
    </source>
</reference>
<dbReference type="Proteomes" id="UP000017559">
    <property type="component" value="Unassembled WGS sequence"/>
</dbReference>
<organism evidence="2 3">
    <name type="scientific">Moniliophthora roreri (strain MCA 2997)</name>
    <name type="common">Cocoa frosty pod rot fungus</name>
    <name type="synonym">Crinipellis roreri</name>
    <dbReference type="NCBI Taxonomy" id="1381753"/>
    <lineage>
        <taxon>Eukaryota</taxon>
        <taxon>Fungi</taxon>
        <taxon>Dikarya</taxon>
        <taxon>Basidiomycota</taxon>
        <taxon>Agaricomycotina</taxon>
        <taxon>Agaricomycetes</taxon>
        <taxon>Agaricomycetidae</taxon>
        <taxon>Agaricales</taxon>
        <taxon>Marasmiineae</taxon>
        <taxon>Marasmiaceae</taxon>
        <taxon>Moniliophthora</taxon>
    </lineage>
</organism>
<evidence type="ECO:0000313" key="3">
    <source>
        <dbReference type="Proteomes" id="UP000017559"/>
    </source>
</evidence>
<dbReference type="HOGENOM" id="CLU_072370_1_0_1"/>
<sequence length="332" mass="37113">MNLPSSMQSEDTNRDLEEQLLSLADSSSSSKDNGCVLSPRPTQAYAWATLRPIPEQQTPPLPMMIYEHSSTPQPQTLSSRMIEPLPGILPSPTALNEHKYSPMSPPLQLPPQCHHQESTPPQTPQILLQQSLPQPDFPHQSRAPLPMSPLPPLFYLTRTQDNHTESIWDVKDDKPDNRASLPNDRFETPMLPTMEQTEEVFNALHALCVRWWTTAPSTVQITIAQSATTLHLDISLEAVVTTEGLKELHTDMILASQHLLAMIREMIFSGTTRSMGMENPKGGQEEPLSADGFTVDLGEVEGPRVFQQMTRQELRQAVLDRLVTLANMEICT</sequence>
<feature type="compositionally biased region" description="Polar residues" evidence="1">
    <location>
        <begin position="1"/>
        <end position="10"/>
    </location>
</feature>